<comment type="subcellular location">
    <subcellularLocation>
        <location evidence="14">Cell membrane</location>
        <topology evidence="14">Multi-pass membrane protein</topology>
    </subcellularLocation>
    <subcellularLocation>
        <location evidence="1">Membrane</location>
        <topology evidence="1">Multi-pass membrane protein</topology>
    </subcellularLocation>
</comment>
<evidence type="ECO:0000256" key="9">
    <source>
        <dbReference type="ARBA" id="ARBA00022989"/>
    </source>
</evidence>
<dbReference type="InterPro" id="IPR036257">
    <property type="entry name" value="Cyt_c_oxidase_su2_TM_sf"/>
</dbReference>
<dbReference type="PANTHER" id="PTHR22888:SF9">
    <property type="entry name" value="CYTOCHROME C OXIDASE SUBUNIT 2"/>
    <property type="match status" value="1"/>
</dbReference>
<evidence type="ECO:0000256" key="15">
    <source>
        <dbReference type="RuleBase" id="RU004024"/>
    </source>
</evidence>
<dbReference type="NCBIfam" id="TIGR02866">
    <property type="entry name" value="CoxB"/>
    <property type="match status" value="1"/>
</dbReference>
<keyword evidence="5 14" id="KW-0812">Transmembrane</keyword>
<evidence type="ECO:0000256" key="14">
    <source>
        <dbReference type="RuleBase" id="RU000456"/>
    </source>
</evidence>
<evidence type="ECO:0000259" key="18">
    <source>
        <dbReference type="PROSITE" id="PS50999"/>
    </source>
</evidence>
<proteinExistence type="inferred from homology"/>
<dbReference type="InterPro" id="IPR001505">
    <property type="entry name" value="Copper_CuA"/>
</dbReference>
<dbReference type="PROSITE" id="PS50857">
    <property type="entry name" value="COX2_CUA"/>
    <property type="match status" value="1"/>
</dbReference>
<keyword evidence="4 14" id="KW-0679">Respiratory chain</keyword>
<evidence type="ECO:0000259" key="17">
    <source>
        <dbReference type="PROSITE" id="PS50857"/>
    </source>
</evidence>
<dbReference type="PROSITE" id="PS50999">
    <property type="entry name" value="COX2_TM"/>
    <property type="match status" value="1"/>
</dbReference>
<comment type="caution">
    <text evidence="19">The sequence shown here is derived from an EMBL/GenBank/DDBJ whole genome shotgun (WGS) entry which is preliminary data.</text>
</comment>
<keyword evidence="9 16" id="KW-1133">Transmembrane helix</keyword>
<dbReference type="InterPro" id="IPR014222">
    <property type="entry name" value="Cyt_c_oxidase_su2"/>
</dbReference>
<dbReference type="SUPFAM" id="SSF81464">
    <property type="entry name" value="Cytochrome c oxidase subunit II-like, transmembrane region"/>
    <property type="match status" value="1"/>
</dbReference>
<dbReference type="EMBL" id="JAPDFL010000001">
    <property type="protein sequence ID" value="MCW1931938.1"/>
    <property type="molecule type" value="Genomic_DNA"/>
</dbReference>
<comment type="function">
    <text evidence="12 15">Subunits I and II form the functional core of the enzyme complex. Electrons originating in cytochrome c are transferred via heme a and Cu(A) to the binuclear center formed by heme a3 and Cu(B).</text>
</comment>
<evidence type="ECO:0000313" key="19">
    <source>
        <dbReference type="EMBL" id="MCW1931938.1"/>
    </source>
</evidence>
<dbReference type="InterPro" id="IPR011759">
    <property type="entry name" value="Cyt_c_oxidase_su2_TM_dom"/>
</dbReference>
<dbReference type="Gene3D" id="1.10.287.90">
    <property type="match status" value="1"/>
</dbReference>
<feature type="transmembrane region" description="Helical" evidence="16">
    <location>
        <begin position="84"/>
        <end position="106"/>
    </location>
</feature>
<evidence type="ECO:0000313" key="20">
    <source>
        <dbReference type="Proteomes" id="UP001208938"/>
    </source>
</evidence>
<comment type="catalytic activity">
    <reaction evidence="13 15">
        <text>4 Fe(II)-[cytochrome c] + O2 + 8 H(+)(in) = 4 Fe(III)-[cytochrome c] + 2 H2O + 4 H(+)(out)</text>
        <dbReference type="Rhea" id="RHEA:11436"/>
        <dbReference type="Rhea" id="RHEA-COMP:10350"/>
        <dbReference type="Rhea" id="RHEA-COMP:14399"/>
        <dbReference type="ChEBI" id="CHEBI:15377"/>
        <dbReference type="ChEBI" id="CHEBI:15378"/>
        <dbReference type="ChEBI" id="CHEBI:15379"/>
        <dbReference type="ChEBI" id="CHEBI:29033"/>
        <dbReference type="ChEBI" id="CHEBI:29034"/>
        <dbReference type="EC" id="7.1.1.9"/>
    </reaction>
</comment>
<keyword evidence="6 15" id="KW-0479">Metal-binding</keyword>
<dbReference type="InterPro" id="IPR008972">
    <property type="entry name" value="Cupredoxin"/>
</dbReference>
<keyword evidence="10 15" id="KW-0186">Copper</keyword>
<keyword evidence="8 14" id="KW-0249">Electron transport</keyword>
<evidence type="ECO:0000256" key="4">
    <source>
        <dbReference type="ARBA" id="ARBA00022660"/>
    </source>
</evidence>
<dbReference type="Pfam" id="PF00116">
    <property type="entry name" value="COX2"/>
    <property type="match status" value="1"/>
</dbReference>
<dbReference type="PROSITE" id="PS00078">
    <property type="entry name" value="COX2"/>
    <property type="match status" value="1"/>
</dbReference>
<evidence type="ECO:0000256" key="13">
    <source>
        <dbReference type="ARBA" id="ARBA00047816"/>
    </source>
</evidence>
<dbReference type="InterPro" id="IPR045187">
    <property type="entry name" value="CcO_II"/>
</dbReference>
<evidence type="ECO:0000256" key="3">
    <source>
        <dbReference type="ARBA" id="ARBA00022448"/>
    </source>
</evidence>
<evidence type="ECO:0000256" key="7">
    <source>
        <dbReference type="ARBA" id="ARBA00022967"/>
    </source>
</evidence>
<feature type="transmembrane region" description="Helical" evidence="16">
    <location>
        <begin position="42"/>
        <end position="63"/>
    </location>
</feature>
<organism evidence="19 20">
    <name type="scientific">Pararhodobacter zhoushanensis</name>
    <dbReference type="NCBI Taxonomy" id="2479545"/>
    <lineage>
        <taxon>Bacteria</taxon>
        <taxon>Pseudomonadati</taxon>
        <taxon>Pseudomonadota</taxon>
        <taxon>Alphaproteobacteria</taxon>
        <taxon>Rhodobacterales</taxon>
        <taxon>Paracoccaceae</taxon>
        <taxon>Pararhodobacter</taxon>
    </lineage>
</organism>
<keyword evidence="11 16" id="KW-0472">Membrane</keyword>
<dbReference type="PANTHER" id="PTHR22888">
    <property type="entry name" value="CYTOCHROME C OXIDASE, SUBUNIT II"/>
    <property type="match status" value="1"/>
</dbReference>
<evidence type="ECO:0000256" key="10">
    <source>
        <dbReference type="ARBA" id="ARBA00023008"/>
    </source>
</evidence>
<keyword evidence="20" id="KW-1185">Reference proteome</keyword>
<evidence type="ECO:0000256" key="12">
    <source>
        <dbReference type="ARBA" id="ARBA00024688"/>
    </source>
</evidence>
<dbReference type="InterPro" id="IPR002429">
    <property type="entry name" value="CcO_II-like_C"/>
</dbReference>
<dbReference type="EC" id="7.1.1.9" evidence="15"/>
<sequence>MTVAGQALAQELNFIGEPHAGGIALQEAHSPVSVTSHAIDHMLLYIIIAISVFVTLLMVWVVIRYNRRANPTPSRFTHNSPLEVAWTILPIFILIFIGAFSVPALFKDQIMPEADVTIKVTGYQWFWGYEYVDHGVEFSSYRLERDELEAAGYEQRHYLLATDTQVVVPINRNVVLQVTGGDVIHSWAMPAFGIKQDGVPGRLAEAWFNVDEPGIYFGQCSELCGQEHAYMPITVHAVTEEEYIAWLQEQGATNLAAAPGYTPAVELASN</sequence>
<evidence type="ECO:0000256" key="8">
    <source>
        <dbReference type="ARBA" id="ARBA00022982"/>
    </source>
</evidence>
<evidence type="ECO:0000256" key="5">
    <source>
        <dbReference type="ARBA" id="ARBA00022692"/>
    </source>
</evidence>
<evidence type="ECO:0000256" key="16">
    <source>
        <dbReference type="SAM" id="Phobius"/>
    </source>
</evidence>
<evidence type="ECO:0000256" key="2">
    <source>
        <dbReference type="ARBA" id="ARBA00007866"/>
    </source>
</evidence>
<evidence type="ECO:0000256" key="1">
    <source>
        <dbReference type="ARBA" id="ARBA00004141"/>
    </source>
</evidence>
<evidence type="ECO:0000256" key="6">
    <source>
        <dbReference type="ARBA" id="ARBA00022723"/>
    </source>
</evidence>
<evidence type="ECO:0000256" key="11">
    <source>
        <dbReference type="ARBA" id="ARBA00023136"/>
    </source>
</evidence>
<dbReference type="Gene3D" id="2.60.40.420">
    <property type="entry name" value="Cupredoxins - blue copper proteins"/>
    <property type="match status" value="1"/>
</dbReference>
<accession>A0ABT3GWK9</accession>
<dbReference type="Pfam" id="PF02790">
    <property type="entry name" value="COX2_TM"/>
    <property type="match status" value="1"/>
</dbReference>
<dbReference type="PRINTS" id="PR01166">
    <property type="entry name" value="CYCOXIDASEII"/>
</dbReference>
<reference evidence="19 20" key="1">
    <citation type="submission" date="2022-10" db="EMBL/GenBank/DDBJ databases">
        <title>Pararhodobacter sp. nov., isolated from marine algae.</title>
        <authorList>
            <person name="Choi B.J."/>
            <person name="Kim J.M."/>
            <person name="Lee J.K."/>
            <person name="Choi D.G."/>
            <person name="Jeon C.O."/>
        </authorList>
    </citation>
    <scope>NUCLEOTIDE SEQUENCE [LARGE SCALE GENOMIC DNA]</scope>
    <source>
        <strain evidence="19 20">ZQ420</strain>
    </source>
</reference>
<name>A0ABT3GWK9_9RHOB</name>
<keyword evidence="3 14" id="KW-0813">Transport</keyword>
<comment type="similarity">
    <text evidence="2 14">Belongs to the cytochrome c oxidase subunit 2 family.</text>
</comment>
<keyword evidence="7" id="KW-1278">Translocase</keyword>
<comment type="cofactor">
    <cofactor evidence="15">
        <name>Cu cation</name>
        <dbReference type="ChEBI" id="CHEBI:23378"/>
    </cofactor>
    <text evidence="15">Binds a copper A center.</text>
</comment>
<protein>
    <recommendedName>
        <fullName evidence="15">Cytochrome c oxidase subunit 2</fullName>
        <ecNumber evidence="15">7.1.1.9</ecNumber>
    </recommendedName>
</protein>
<feature type="domain" description="Cytochrome oxidase subunit II copper A binding" evidence="17">
    <location>
        <begin position="113"/>
        <end position="249"/>
    </location>
</feature>
<dbReference type="SUPFAM" id="SSF49503">
    <property type="entry name" value="Cupredoxins"/>
    <property type="match status" value="1"/>
</dbReference>
<feature type="domain" description="Cytochrome oxidase subunit II transmembrane region profile" evidence="18">
    <location>
        <begin position="17"/>
        <end position="112"/>
    </location>
</feature>
<gene>
    <name evidence="19" type="primary">coxB</name>
    <name evidence="19" type="ORF">OKW52_06590</name>
</gene>
<dbReference type="Proteomes" id="UP001208938">
    <property type="component" value="Unassembled WGS sequence"/>
</dbReference>